<accession>A0A7Y8BNK4</accession>
<comment type="caution">
    <text evidence="1">The sequence shown here is derived from an EMBL/GenBank/DDBJ whole genome shotgun (WGS) entry which is preliminary data.</text>
</comment>
<name>A0A7Y8BNK4_9PSED</name>
<evidence type="ECO:0000313" key="1">
    <source>
        <dbReference type="EMBL" id="NWB50531.1"/>
    </source>
</evidence>
<dbReference type="EMBL" id="JACAPU010000044">
    <property type="protein sequence ID" value="NWB50531.1"/>
    <property type="molecule type" value="Genomic_DNA"/>
</dbReference>
<dbReference type="RefSeq" id="WP_177145600.1">
    <property type="nucleotide sequence ID" value="NZ_JACAPU010000044.1"/>
</dbReference>
<proteinExistence type="predicted"/>
<protein>
    <submittedName>
        <fullName evidence="1">Uncharacterized protein</fullName>
    </submittedName>
</protein>
<dbReference type="AlphaFoldDB" id="A0A7Y8BNK4"/>
<evidence type="ECO:0000313" key="2">
    <source>
        <dbReference type="Proteomes" id="UP000582981"/>
    </source>
</evidence>
<organism evidence="1 2">
    <name type="scientific">Pseudomonas gingeri</name>
    <dbReference type="NCBI Taxonomy" id="117681"/>
    <lineage>
        <taxon>Bacteria</taxon>
        <taxon>Pseudomonadati</taxon>
        <taxon>Pseudomonadota</taxon>
        <taxon>Gammaproteobacteria</taxon>
        <taxon>Pseudomonadales</taxon>
        <taxon>Pseudomonadaceae</taxon>
        <taxon>Pseudomonas</taxon>
    </lineage>
</organism>
<reference evidence="1 2" key="1">
    <citation type="submission" date="2020-04" db="EMBL/GenBank/DDBJ databases">
        <title>Molecular characterization of pseudomonads from Agaricus bisporus reveal novel blotch 2 pathogens in Western Europe.</title>
        <authorList>
            <person name="Taparia T."/>
            <person name="Krijger M."/>
            <person name="Haynes E."/>
            <person name="Elpinstone J.G."/>
            <person name="Noble R."/>
            <person name="Van Der Wolf J."/>
        </authorList>
    </citation>
    <scope>NUCLEOTIDE SEQUENCE [LARGE SCALE GENOMIC DNA]</scope>
    <source>
        <strain evidence="1 2">F1001</strain>
    </source>
</reference>
<dbReference type="Proteomes" id="UP000582981">
    <property type="component" value="Unassembled WGS sequence"/>
</dbReference>
<gene>
    <name evidence="1" type="ORF">HX829_29070</name>
</gene>
<sequence>MTLAIACTFLDNLCVTETPRPARLRSVTSLPRQTPPPRQNLSSLFAFEALVPNTTNLAPDPHAQARITGEPANDASLREHLETLRHGLNEQHDRWR</sequence>